<organism evidence="1">
    <name type="scientific">Solanum chilense</name>
    <name type="common">Tomato</name>
    <name type="synonym">Lycopersicon chilense</name>
    <dbReference type="NCBI Taxonomy" id="4083"/>
    <lineage>
        <taxon>Eukaryota</taxon>
        <taxon>Viridiplantae</taxon>
        <taxon>Streptophyta</taxon>
        <taxon>Embryophyta</taxon>
        <taxon>Tracheophyta</taxon>
        <taxon>Spermatophyta</taxon>
        <taxon>Magnoliopsida</taxon>
        <taxon>eudicotyledons</taxon>
        <taxon>Gunneridae</taxon>
        <taxon>Pentapetalae</taxon>
        <taxon>asterids</taxon>
        <taxon>lamiids</taxon>
        <taxon>Solanales</taxon>
        <taxon>Solanaceae</taxon>
        <taxon>Solanoideae</taxon>
        <taxon>Solaneae</taxon>
        <taxon>Solanum</taxon>
        <taxon>Solanum subgen. Lycopersicon</taxon>
    </lineage>
</organism>
<sequence length="133" mass="14976">MVKFLPTVSRYDTFLVSNPRDEMSKFVIDVPDLGKEGCSTAMLLNDMNFYRLKLYAQSIEELKGNSEGSNSFQGFKPTSSTFGIDTTTFFGCGKDFIKVRYCPNVGAKERENKEVPQSVAEGGFPKRNHFYAL</sequence>
<dbReference type="EMBL" id="RXGB01001044">
    <property type="protein sequence ID" value="TMX00551.1"/>
    <property type="molecule type" value="Genomic_DNA"/>
</dbReference>
<dbReference type="AlphaFoldDB" id="A0A6N2C4H4"/>
<proteinExistence type="predicted"/>
<protein>
    <submittedName>
        <fullName evidence="1">Uncharacterized protein</fullName>
    </submittedName>
</protein>
<reference evidence="1" key="1">
    <citation type="submission" date="2019-05" db="EMBL/GenBank/DDBJ databases">
        <title>The de novo reference genome and transcriptome assemblies of the wild tomato species Solanum chilense.</title>
        <authorList>
            <person name="Stam R."/>
            <person name="Nosenko T."/>
            <person name="Hoerger A.C."/>
            <person name="Stephan W."/>
            <person name="Seidel M.A."/>
            <person name="Kuhn J.M.M."/>
            <person name="Haberer G."/>
            <person name="Tellier A."/>
        </authorList>
    </citation>
    <scope>NUCLEOTIDE SEQUENCE</scope>
    <source>
        <tissue evidence="1">Mature leaves</tissue>
    </source>
</reference>
<accession>A0A6N2C4H4</accession>
<comment type="caution">
    <text evidence="1">The sequence shown here is derived from an EMBL/GenBank/DDBJ whole genome shotgun (WGS) entry which is preliminary data.</text>
</comment>
<name>A0A6N2C4H4_SOLCI</name>
<evidence type="ECO:0000313" key="1">
    <source>
        <dbReference type="EMBL" id="TMX00551.1"/>
    </source>
</evidence>
<gene>
    <name evidence="1" type="ORF">EJD97_000577</name>
</gene>